<reference evidence="2 3" key="1">
    <citation type="submission" date="2018-08" db="EMBL/GenBank/DDBJ databases">
        <title>Genomic Encyclopedia of Type Strains, Phase IV (KMG-IV): sequencing the most valuable type-strain genomes for metagenomic binning, comparative biology and taxonomic classification.</title>
        <authorList>
            <person name="Goeker M."/>
        </authorList>
    </citation>
    <scope>NUCLEOTIDE SEQUENCE [LARGE SCALE GENOMIC DNA]</scope>
    <source>
        <strain evidence="2 3">DSM 26022</strain>
    </source>
</reference>
<gene>
    <name evidence="2" type="ORF">DFR26_0211</name>
</gene>
<evidence type="ECO:0000313" key="3">
    <source>
        <dbReference type="Proteomes" id="UP000256774"/>
    </source>
</evidence>
<dbReference type="PROSITE" id="PS51257">
    <property type="entry name" value="PROKAR_LIPOPROTEIN"/>
    <property type="match status" value="1"/>
</dbReference>
<dbReference type="AlphaFoldDB" id="A0A3E0H8S7"/>
<evidence type="ECO:0000313" key="2">
    <source>
        <dbReference type="EMBL" id="REH40014.1"/>
    </source>
</evidence>
<feature type="signal peptide" evidence="1">
    <location>
        <begin position="1"/>
        <end position="22"/>
    </location>
</feature>
<keyword evidence="1" id="KW-0732">Signal</keyword>
<evidence type="ECO:0000256" key="1">
    <source>
        <dbReference type="SAM" id="SignalP"/>
    </source>
</evidence>
<accession>A0A3E0H8S7</accession>
<sequence length="120" mass="13072">MRRIISLFGVVMLLAACSLQWAGLNNGVSGLTSRDATRLSASAAEKDKVIAEIAQDQDIARLNAALTDVLTQADQRASEQRTQWADLIPSMTFEQKLHVLDVLANERLQLLASDADAPRP</sequence>
<dbReference type="RefSeq" id="WP_116207094.1">
    <property type="nucleotide sequence ID" value="NZ_QUNR01000001.1"/>
</dbReference>
<feature type="chain" id="PRO_5017592917" evidence="1">
    <location>
        <begin position="23"/>
        <end position="120"/>
    </location>
</feature>
<comment type="caution">
    <text evidence="2">The sequence shown here is derived from an EMBL/GenBank/DDBJ whole genome shotgun (WGS) entry which is preliminary data.</text>
</comment>
<organism evidence="2 3">
    <name type="scientific">Paraperlucidibaca baekdonensis</name>
    <dbReference type="NCBI Taxonomy" id="748120"/>
    <lineage>
        <taxon>Bacteria</taxon>
        <taxon>Pseudomonadati</taxon>
        <taxon>Pseudomonadota</taxon>
        <taxon>Gammaproteobacteria</taxon>
        <taxon>Moraxellales</taxon>
        <taxon>Moraxellaceae</taxon>
        <taxon>Paraperlucidibaca</taxon>
    </lineage>
</organism>
<dbReference type="Proteomes" id="UP000256774">
    <property type="component" value="Unassembled WGS sequence"/>
</dbReference>
<dbReference type="EMBL" id="QUNR01000001">
    <property type="protein sequence ID" value="REH40014.1"/>
    <property type="molecule type" value="Genomic_DNA"/>
</dbReference>
<protein>
    <submittedName>
        <fullName evidence="2">Uncharacterized protein</fullName>
    </submittedName>
</protein>
<keyword evidence="3" id="KW-1185">Reference proteome</keyword>
<name>A0A3E0H8S7_9GAMM</name>
<proteinExistence type="predicted"/>